<evidence type="ECO:0000313" key="2">
    <source>
        <dbReference type="Proteomes" id="UP001160142"/>
    </source>
</evidence>
<sequence>MHITLVETTTQVVVSATTPLMTDFTMVVGQRTARIKKATVSWGYRDGSWRIDSVRVWGPVIRKSDGAESSQHVNELTKPAGIDGSAYSVLTPPEIVDIALANTPDWVPVISQTDYPRSTRVRSSL</sequence>
<dbReference type="RefSeq" id="WP_322133428.1">
    <property type="nucleotide sequence ID" value="NZ_CP085036.1"/>
</dbReference>
<evidence type="ECO:0000313" key="1">
    <source>
        <dbReference type="EMBL" id="MDH6181106.1"/>
    </source>
</evidence>
<name>A0ABT6KMV3_9MICO</name>
<accession>A0ABT6KMV3</accession>
<gene>
    <name evidence="1" type="ORF">M2152_001288</name>
</gene>
<reference evidence="1 2" key="1">
    <citation type="submission" date="2023-04" db="EMBL/GenBank/DDBJ databases">
        <title>Genome Encyclopedia of Bacteria and Archaea VI: Functional Genomics of Type Strains.</title>
        <authorList>
            <person name="Whitman W."/>
        </authorList>
    </citation>
    <scope>NUCLEOTIDE SEQUENCE [LARGE SCALE GENOMIC DNA]</scope>
    <source>
        <strain evidence="1 2">SG_E_30_P1</strain>
    </source>
</reference>
<organism evidence="1 2">
    <name type="scientific">Antiquaquibacter oligotrophicus</name>
    <dbReference type="NCBI Taxonomy" id="2880260"/>
    <lineage>
        <taxon>Bacteria</taxon>
        <taxon>Bacillati</taxon>
        <taxon>Actinomycetota</taxon>
        <taxon>Actinomycetes</taxon>
        <taxon>Micrococcales</taxon>
        <taxon>Microbacteriaceae</taxon>
        <taxon>Antiquaquibacter</taxon>
    </lineage>
</organism>
<protein>
    <submittedName>
        <fullName evidence="1">Uncharacterized protein</fullName>
    </submittedName>
</protein>
<dbReference type="EMBL" id="JARXVQ010000001">
    <property type="protein sequence ID" value="MDH6181106.1"/>
    <property type="molecule type" value="Genomic_DNA"/>
</dbReference>
<dbReference type="Proteomes" id="UP001160142">
    <property type="component" value="Unassembled WGS sequence"/>
</dbReference>
<proteinExistence type="predicted"/>
<comment type="caution">
    <text evidence="1">The sequence shown here is derived from an EMBL/GenBank/DDBJ whole genome shotgun (WGS) entry which is preliminary data.</text>
</comment>
<keyword evidence="2" id="KW-1185">Reference proteome</keyword>